<keyword evidence="3" id="KW-1185">Reference proteome</keyword>
<dbReference type="EMBL" id="BFAG01000009">
    <property type="protein sequence ID" value="GBF06559.1"/>
    <property type="molecule type" value="Genomic_DNA"/>
</dbReference>
<name>A0A2I9CWX5_9DEIO</name>
<keyword evidence="1" id="KW-1133">Transmembrane helix</keyword>
<evidence type="ECO:0000313" key="3">
    <source>
        <dbReference type="Proteomes" id="UP000236569"/>
    </source>
</evidence>
<proteinExistence type="predicted"/>
<evidence type="ECO:0000256" key="1">
    <source>
        <dbReference type="SAM" id="Phobius"/>
    </source>
</evidence>
<reference evidence="3" key="1">
    <citation type="submission" date="2018-01" db="EMBL/GenBank/DDBJ databases">
        <title>Draft Genome Sequence of the Radioresistant Bacterium Deinococcus aerius TR0125, Isolated from the Higher Atmosphere above Japan.</title>
        <authorList>
            <person name="Satoh K."/>
            <person name="Arai H."/>
            <person name="Sanzen T."/>
            <person name="Kawaguchi Y."/>
            <person name="Hayashi H."/>
            <person name="Yokobori S."/>
            <person name="Yamagishi A."/>
            <person name="Oono Y."/>
            <person name="Narumi I."/>
        </authorList>
    </citation>
    <scope>NUCLEOTIDE SEQUENCE [LARGE SCALE GENOMIC DNA]</scope>
    <source>
        <strain evidence="3">TR0125</strain>
    </source>
</reference>
<dbReference type="AlphaFoldDB" id="A0A2I9CWX5"/>
<sequence>MLTDMTKILQVGLLVSLLLLPSCAPSFQVGGETVRVLGGTAFRFVKSVEGDALSPEALAALPADTYVTFRDCPGAGVSAREVRAVGPGTARDVCVRVVTRARQAEEALNAVRVIAFPAVVAAAALFWFLLRALTFRA</sequence>
<gene>
    <name evidence="2" type="ORF">DAERI_090145</name>
</gene>
<accession>A0A2I9CWX5</accession>
<feature type="transmembrane region" description="Helical" evidence="1">
    <location>
        <begin position="110"/>
        <end position="130"/>
    </location>
</feature>
<keyword evidence="1" id="KW-0812">Transmembrane</keyword>
<protein>
    <submittedName>
        <fullName evidence="2">Uncharacterized protein</fullName>
    </submittedName>
</protein>
<evidence type="ECO:0000313" key="2">
    <source>
        <dbReference type="EMBL" id="GBF06559.1"/>
    </source>
</evidence>
<comment type="caution">
    <text evidence="2">The sequence shown here is derived from an EMBL/GenBank/DDBJ whole genome shotgun (WGS) entry which is preliminary data.</text>
</comment>
<keyword evidence="1" id="KW-0472">Membrane</keyword>
<organism evidence="2 3">
    <name type="scientific">Deinococcus aerius</name>
    <dbReference type="NCBI Taxonomy" id="200253"/>
    <lineage>
        <taxon>Bacteria</taxon>
        <taxon>Thermotogati</taxon>
        <taxon>Deinococcota</taxon>
        <taxon>Deinococci</taxon>
        <taxon>Deinococcales</taxon>
        <taxon>Deinococcaceae</taxon>
        <taxon>Deinococcus</taxon>
    </lineage>
</organism>
<dbReference type="Proteomes" id="UP000236569">
    <property type="component" value="Unassembled WGS sequence"/>
</dbReference>